<dbReference type="Pfam" id="PF07714">
    <property type="entry name" value="PK_Tyr_Ser-Thr"/>
    <property type="match status" value="1"/>
</dbReference>
<dbReference type="GO" id="GO:0004674">
    <property type="term" value="F:protein serine/threonine kinase activity"/>
    <property type="evidence" value="ECO:0007669"/>
    <property type="project" value="TreeGrafter"/>
</dbReference>
<dbReference type="EMBL" id="JARJCW010000015">
    <property type="protein sequence ID" value="KAJ7216635.1"/>
    <property type="molecule type" value="Genomic_DNA"/>
</dbReference>
<dbReference type="Gene3D" id="1.10.510.10">
    <property type="entry name" value="Transferase(Phosphotransferase) domain 1"/>
    <property type="match status" value="1"/>
</dbReference>
<evidence type="ECO:0000313" key="4">
    <source>
        <dbReference type="Proteomes" id="UP001219525"/>
    </source>
</evidence>
<gene>
    <name evidence="3" type="ORF">GGX14DRAFT_605625</name>
</gene>
<dbReference type="InterPro" id="IPR011009">
    <property type="entry name" value="Kinase-like_dom_sf"/>
</dbReference>
<dbReference type="GO" id="GO:0005524">
    <property type="term" value="F:ATP binding"/>
    <property type="evidence" value="ECO:0007669"/>
    <property type="project" value="InterPro"/>
</dbReference>
<evidence type="ECO:0000259" key="2">
    <source>
        <dbReference type="PROSITE" id="PS50011"/>
    </source>
</evidence>
<proteinExistence type="predicted"/>
<organism evidence="3 4">
    <name type="scientific">Mycena pura</name>
    <dbReference type="NCBI Taxonomy" id="153505"/>
    <lineage>
        <taxon>Eukaryota</taxon>
        <taxon>Fungi</taxon>
        <taxon>Dikarya</taxon>
        <taxon>Basidiomycota</taxon>
        <taxon>Agaricomycotina</taxon>
        <taxon>Agaricomycetes</taxon>
        <taxon>Agaricomycetidae</taxon>
        <taxon>Agaricales</taxon>
        <taxon>Marasmiineae</taxon>
        <taxon>Mycenaceae</taxon>
        <taxon>Mycena</taxon>
    </lineage>
</organism>
<dbReference type="Proteomes" id="UP001219525">
    <property type="component" value="Unassembled WGS sequence"/>
</dbReference>
<protein>
    <submittedName>
        <fullName evidence="3">Kinase-like domain-containing protein</fullName>
    </submittedName>
</protein>
<reference evidence="3" key="1">
    <citation type="submission" date="2023-03" db="EMBL/GenBank/DDBJ databases">
        <title>Massive genome expansion in bonnet fungi (Mycena s.s.) driven by repeated elements and novel gene families across ecological guilds.</title>
        <authorList>
            <consortium name="Lawrence Berkeley National Laboratory"/>
            <person name="Harder C.B."/>
            <person name="Miyauchi S."/>
            <person name="Viragh M."/>
            <person name="Kuo A."/>
            <person name="Thoen E."/>
            <person name="Andreopoulos B."/>
            <person name="Lu D."/>
            <person name="Skrede I."/>
            <person name="Drula E."/>
            <person name="Henrissat B."/>
            <person name="Morin E."/>
            <person name="Kohler A."/>
            <person name="Barry K."/>
            <person name="LaButti K."/>
            <person name="Morin E."/>
            <person name="Salamov A."/>
            <person name="Lipzen A."/>
            <person name="Mereny Z."/>
            <person name="Hegedus B."/>
            <person name="Baldrian P."/>
            <person name="Stursova M."/>
            <person name="Weitz H."/>
            <person name="Taylor A."/>
            <person name="Grigoriev I.V."/>
            <person name="Nagy L.G."/>
            <person name="Martin F."/>
            <person name="Kauserud H."/>
        </authorList>
    </citation>
    <scope>NUCLEOTIDE SEQUENCE</scope>
    <source>
        <strain evidence="3">9144</strain>
    </source>
</reference>
<dbReference type="SUPFAM" id="SSF56112">
    <property type="entry name" value="Protein kinase-like (PK-like)"/>
    <property type="match status" value="1"/>
</dbReference>
<feature type="domain" description="Protein kinase" evidence="2">
    <location>
        <begin position="35"/>
        <end position="388"/>
    </location>
</feature>
<dbReference type="AlphaFoldDB" id="A0AAD6VN77"/>
<dbReference type="InterPro" id="IPR051681">
    <property type="entry name" value="Ser/Thr_Kinases-Pseudokinases"/>
</dbReference>
<dbReference type="PANTHER" id="PTHR44329">
    <property type="entry name" value="SERINE/THREONINE-PROTEIN KINASE TNNI3K-RELATED"/>
    <property type="match status" value="1"/>
</dbReference>
<name>A0AAD6VN77_9AGAR</name>
<dbReference type="SMART" id="SM00220">
    <property type="entry name" value="S_TKc"/>
    <property type="match status" value="1"/>
</dbReference>
<dbReference type="InterPro" id="IPR001245">
    <property type="entry name" value="Ser-Thr/Tyr_kinase_cat_dom"/>
</dbReference>
<sequence>MRTERSRAEVPSVMRTERAKNRGSETDFSEKVLDARSATYLTEGAMIWIVGARHPILDLPTAPRPASYEDAFVAEVQRLNKEDMNLKMKSNLLNNLEGLVMKASALHMLYNHPRFGNIYVAIHDVPDTLSGNILRLQANVPWELISGPTEIRGDKILPTIPTVKITPFDDEIDENEETIDLFDEKIHHAKPSTRRSEIPNLLRAKELPHIVQLLGRTEDHKIVFPKLLDGILLAHKTVGIAAVKRILLQIAEALISLHDIGMIHRDLVVRNILGSSDYQTAYLCDLECFLGSWECPEIAGTGDAGGSAREAVPAYSEKSDVYMFGRLMTDFILCNNSRTRWQGIPGGNWLPPAPFRAIVIACVQADPSLRPNMCEVKALLEKISAPGLLYNFAVPDL</sequence>
<keyword evidence="4" id="KW-1185">Reference proteome</keyword>
<dbReference type="PROSITE" id="PS50011">
    <property type="entry name" value="PROTEIN_KINASE_DOM"/>
    <property type="match status" value="1"/>
</dbReference>
<keyword evidence="3" id="KW-0808">Transferase</keyword>
<accession>A0AAD6VN77</accession>
<evidence type="ECO:0000256" key="1">
    <source>
        <dbReference type="SAM" id="MobiDB-lite"/>
    </source>
</evidence>
<comment type="caution">
    <text evidence="3">The sequence shown here is derived from an EMBL/GenBank/DDBJ whole genome shotgun (WGS) entry which is preliminary data.</text>
</comment>
<feature type="compositionally biased region" description="Basic and acidic residues" evidence="1">
    <location>
        <begin position="15"/>
        <end position="25"/>
    </location>
</feature>
<keyword evidence="3" id="KW-0418">Kinase</keyword>
<dbReference type="InterPro" id="IPR000719">
    <property type="entry name" value="Prot_kinase_dom"/>
</dbReference>
<feature type="region of interest" description="Disordered" evidence="1">
    <location>
        <begin position="1"/>
        <end position="25"/>
    </location>
</feature>
<evidence type="ECO:0000313" key="3">
    <source>
        <dbReference type="EMBL" id="KAJ7216635.1"/>
    </source>
</evidence>